<dbReference type="InterPro" id="IPR016977">
    <property type="entry name" value="ComGF"/>
</dbReference>
<evidence type="ECO:0000256" key="1">
    <source>
        <dbReference type="SAM" id="Phobius"/>
    </source>
</evidence>
<dbReference type="RefSeq" id="WP_169800421.1">
    <property type="nucleotide sequence ID" value="NZ_JARTFQ010000007.1"/>
</dbReference>
<gene>
    <name evidence="2" type="primary">comGF</name>
    <name evidence="2" type="ORF">P9271_06165</name>
</gene>
<accession>A0ABU6NVI6</accession>
<organism evidence="2 3">
    <name type="scientific">Metabacillus fastidiosus</name>
    <dbReference type="NCBI Taxonomy" id="1458"/>
    <lineage>
        <taxon>Bacteria</taxon>
        <taxon>Bacillati</taxon>
        <taxon>Bacillota</taxon>
        <taxon>Bacilli</taxon>
        <taxon>Bacillales</taxon>
        <taxon>Bacillaceae</taxon>
        <taxon>Metabacillus</taxon>
    </lineage>
</organism>
<dbReference type="GeneID" id="301139498"/>
<sequence length="176" mass="20773">MSLTGEKERIIQKDVLHGQIILSRRKKYVYQHSNDGGYTLVNLLFSLIVYIIIISSLFIMFHILNDQTKRSTDLKAYEWENFINQMQREMNIAEELTVEENTIKYKNILGETVSIHQYKNLIRRQVDGKGHEIFLLKVKNVQFMKLAIGVNIHVISESGKDYNFTFRPLRELSYEE</sequence>
<keyword evidence="1" id="KW-1133">Transmembrane helix</keyword>
<keyword evidence="1" id="KW-0812">Transmembrane</keyword>
<proteinExistence type="predicted"/>
<dbReference type="Pfam" id="PF15980">
    <property type="entry name" value="ComGF"/>
    <property type="match status" value="1"/>
</dbReference>
<comment type="caution">
    <text evidence="2">The sequence shown here is derived from an EMBL/GenBank/DDBJ whole genome shotgun (WGS) entry which is preliminary data.</text>
</comment>
<evidence type="ECO:0000313" key="2">
    <source>
        <dbReference type="EMBL" id="MED4400915.1"/>
    </source>
</evidence>
<name>A0ABU6NVI6_9BACI</name>
<dbReference type="EMBL" id="JARTFS010000005">
    <property type="protein sequence ID" value="MED4400915.1"/>
    <property type="molecule type" value="Genomic_DNA"/>
</dbReference>
<dbReference type="Proteomes" id="UP001342826">
    <property type="component" value="Unassembled WGS sequence"/>
</dbReference>
<dbReference type="NCBIfam" id="NF041002">
    <property type="entry name" value="pilin_ComGF"/>
    <property type="match status" value="1"/>
</dbReference>
<evidence type="ECO:0000313" key="3">
    <source>
        <dbReference type="Proteomes" id="UP001342826"/>
    </source>
</evidence>
<protein>
    <submittedName>
        <fullName evidence="2">Competence type IV pilus minor pilin ComGF</fullName>
    </submittedName>
</protein>
<keyword evidence="3" id="KW-1185">Reference proteome</keyword>
<feature type="transmembrane region" description="Helical" evidence="1">
    <location>
        <begin position="43"/>
        <end position="64"/>
    </location>
</feature>
<reference evidence="2 3" key="1">
    <citation type="submission" date="2023-03" db="EMBL/GenBank/DDBJ databases">
        <title>Bacillus Genome Sequencing.</title>
        <authorList>
            <person name="Dunlap C."/>
        </authorList>
    </citation>
    <scope>NUCLEOTIDE SEQUENCE [LARGE SCALE GENOMIC DNA]</scope>
    <source>
        <strain evidence="2 3">NRS-1717</strain>
    </source>
</reference>
<keyword evidence="1" id="KW-0472">Membrane</keyword>